<reference evidence="1" key="1">
    <citation type="submission" date="2021-01" db="EMBL/GenBank/DDBJ databases">
        <authorList>
            <person name="Corre E."/>
            <person name="Pelletier E."/>
            <person name="Niang G."/>
            <person name="Scheremetjew M."/>
            <person name="Finn R."/>
            <person name="Kale V."/>
            <person name="Holt S."/>
            <person name="Cochrane G."/>
            <person name="Meng A."/>
            <person name="Brown T."/>
            <person name="Cohen L."/>
        </authorList>
    </citation>
    <scope>NUCLEOTIDE SEQUENCE</scope>
    <source>
        <strain evidence="1">ATCC 50979</strain>
    </source>
</reference>
<sequence length="418" mass="46709">MRKKKSTEEPTTSLVCLGMHDLYHPHEFAKSSGHIELNPRKIQCAVWNGGVPVDALEPLLNPKVSMSFLFGLPNIVIKGLSDNQHEALCKEVMPDEPSRSPSLAAQWLIVLVMDHLRHSTSDDIADVDTSMLRFVSTGRSKERRVLNEIEVSFYVPDRALRDCNRLACVALEAVRRTLASNCLFVWYGRKDSVFDLSEFKSPSIQSKYVEWLTTSGMFRRESTGTFRYMSETSQFLVMSYCKGAAADGHVALTQFLASVDTYTREATIPAPVTNRSEVLWLEEIDARTIDVLSVDGVRIIDASYVSLDADIRAALVRLLERAGETGTLRAVSLCGTENLDMGLVKVASSALSPPCVAVSVWRSFYLTMPEYVPHVLPGIPPRSVRDSPCWIRSKADLQRLCWNMIEAQAFLAQGTWLK</sequence>
<proteinExistence type="predicted"/>
<organism evidence="1">
    <name type="scientific">Sexangularia sp. CB-2014</name>
    <dbReference type="NCBI Taxonomy" id="1486929"/>
    <lineage>
        <taxon>Eukaryota</taxon>
        <taxon>Amoebozoa</taxon>
        <taxon>Tubulinea</taxon>
        <taxon>Elardia</taxon>
        <taxon>Arcellinida</taxon>
        <taxon>Arcellinida incertae sedis</taxon>
        <taxon>Sexangularia</taxon>
    </lineage>
</organism>
<name>A0A7S1V230_9EUKA</name>
<gene>
    <name evidence="1" type="ORF">SSP0437_LOCUS181</name>
</gene>
<dbReference type="AlphaFoldDB" id="A0A7S1V230"/>
<protein>
    <submittedName>
        <fullName evidence="1">Uncharacterized protein</fullName>
    </submittedName>
</protein>
<accession>A0A7S1V230</accession>
<evidence type="ECO:0000313" key="1">
    <source>
        <dbReference type="EMBL" id="CAD9285486.1"/>
    </source>
</evidence>
<dbReference type="EMBL" id="HBGL01000232">
    <property type="protein sequence ID" value="CAD9285486.1"/>
    <property type="molecule type" value="Transcribed_RNA"/>
</dbReference>